<organism evidence="1 2">
    <name type="scientific">Candidatus Kaiserbacteria bacterium CG08_land_8_20_14_0_20_50_21</name>
    <dbReference type="NCBI Taxonomy" id="1974604"/>
    <lineage>
        <taxon>Bacteria</taxon>
        <taxon>Candidatus Kaiseribacteriota</taxon>
    </lineage>
</organism>
<dbReference type="AlphaFoldDB" id="A0A2H0YYJ9"/>
<name>A0A2H0YYJ9_9BACT</name>
<evidence type="ECO:0000313" key="2">
    <source>
        <dbReference type="Proteomes" id="UP000228687"/>
    </source>
</evidence>
<reference evidence="2" key="1">
    <citation type="submission" date="2017-09" db="EMBL/GenBank/DDBJ databases">
        <title>Depth-based differentiation of microbial function through sediment-hosted aquifers and enrichment of novel symbionts in the deep terrestrial subsurface.</title>
        <authorList>
            <person name="Probst A.J."/>
            <person name="Ladd B."/>
            <person name="Jarett J.K."/>
            <person name="Geller-Mcgrath D.E."/>
            <person name="Sieber C.M.K."/>
            <person name="Emerson J.B."/>
            <person name="Anantharaman K."/>
            <person name="Thomas B.C."/>
            <person name="Malmstrom R."/>
            <person name="Stieglmeier M."/>
            <person name="Klingl A."/>
            <person name="Woyke T."/>
            <person name="Ryan C.M."/>
            <person name="Banfield J.F."/>
        </authorList>
    </citation>
    <scope>NUCLEOTIDE SEQUENCE [LARGE SCALE GENOMIC DNA]</scope>
</reference>
<sequence length="162" mass="18007">MGNIFFDFELVKTVEVDGERIFSVSGKLTVGVVDGVRIIGTGALFQEIFLGKVERIEMNVAPATLKIRRPLRNVSDNLISRITHKETMISSFWKLLKKQGFGEDGDLLVNGLANIIPVRVGSNRLMVGARWCANKKRDEGWFFGASFIGKGVWPPGVQIISR</sequence>
<dbReference type="Proteomes" id="UP000228687">
    <property type="component" value="Unassembled WGS sequence"/>
</dbReference>
<comment type="caution">
    <text evidence="1">The sequence shown here is derived from an EMBL/GenBank/DDBJ whole genome shotgun (WGS) entry which is preliminary data.</text>
</comment>
<proteinExistence type="predicted"/>
<accession>A0A2H0YYJ9</accession>
<gene>
    <name evidence="1" type="ORF">COT23_00540</name>
</gene>
<evidence type="ECO:0000313" key="1">
    <source>
        <dbReference type="EMBL" id="PIS43571.1"/>
    </source>
</evidence>
<protein>
    <submittedName>
        <fullName evidence="1">Uncharacterized protein</fullName>
    </submittedName>
</protein>
<dbReference type="EMBL" id="PEXT01000010">
    <property type="protein sequence ID" value="PIS43571.1"/>
    <property type="molecule type" value="Genomic_DNA"/>
</dbReference>